<accession>A0ACB9SXV8</accession>
<comment type="caution">
    <text evidence="1">The sequence shown here is derived from an EMBL/GenBank/DDBJ whole genome shotgun (WGS) entry which is preliminary data.</text>
</comment>
<evidence type="ECO:0000313" key="2">
    <source>
        <dbReference type="Proteomes" id="UP001056778"/>
    </source>
</evidence>
<evidence type="ECO:0000313" key="1">
    <source>
        <dbReference type="EMBL" id="KAI4459420.1"/>
    </source>
</evidence>
<proteinExistence type="predicted"/>
<dbReference type="EMBL" id="CM043020">
    <property type="protein sequence ID" value="KAI4459420.1"/>
    <property type="molecule type" value="Genomic_DNA"/>
</dbReference>
<reference evidence="1" key="1">
    <citation type="submission" date="2022-04" db="EMBL/GenBank/DDBJ databases">
        <title>Chromosome-scale genome assembly of Holotrichia oblita Faldermann.</title>
        <authorList>
            <person name="Rongchong L."/>
        </authorList>
    </citation>
    <scope>NUCLEOTIDE SEQUENCE</scope>
    <source>
        <strain evidence="1">81SQS9</strain>
    </source>
</reference>
<organism evidence="1 2">
    <name type="scientific">Holotrichia oblita</name>
    <name type="common">Chafer beetle</name>
    <dbReference type="NCBI Taxonomy" id="644536"/>
    <lineage>
        <taxon>Eukaryota</taxon>
        <taxon>Metazoa</taxon>
        <taxon>Ecdysozoa</taxon>
        <taxon>Arthropoda</taxon>
        <taxon>Hexapoda</taxon>
        <taxon>Insecta</taxon>
        <taxon>Pterygota</taxon>
        <taxon>Neoptera</taxon>
        <taxon>Endopterygota</taxon>
        <taxon>Coleoptera</taxon>
        <taxon>Polyphaga</taxon>
        <taxon>Scarabaeiformia</taxon>
        <taxon>Scarabaeidae</taxon>
        <taxon>Melolonthinae</taxon>
        <taxon>Holotrichia</taxon>
    </lineage>
</organism>
<sequence>MNEIIKVGIYTDDGNFPFKINKSKSLKENILDICKEANLPAGESYGLKLIAKEKLIDRESSEYVDNLSSITDGSALELVPSVDIVVKFTFGDPRINFEDLAKYNTDTVFIKCLAQYGHSDTIQNCITQRLNDVEMSITLVTLLQLLKHSCVQTLYYDVVTKLIDMIKFANIAILKQNYAQSQYIPSVVEHAMSVLCQILFSKYEDHKQKIMKSISISELLQFCIVWNVNFQVKLLRLVNTMVRCVKKDQRYTLLETLDSKKNKQCIYDNIINSGNEITNAMAHELAVYQSYILSLFKNTLDTYVDERHVPRLAETDINRLSNMLDFQESLNHPQMWSSMESLPHHNVDRYSFVSHASRDSICTNQTLSLHSECSAGESYCYLTNECLDHYEKEHPLNFCQSTLEETAYQVNITYTAERVTRMLAKILGIGDPPPRKQTDNYHPIIFDTNVHNNFFLELFSRTMWLLSKTRKEMKARTADDFTKVIYVLERQVIMVLDKKPLNLKQVLDHMKGINYKIISEQLDKETDINWRNILKTNPCIQEMMDEYRKINSKLIYEQRMGVLKKGLTFPKRIEKKTTLSIKNTNNAPQYMHVQLCENLKNFKIYSCDELNTKRANHDHIHPVATIRHVITGKNCPHFKDHSNKQEKLLFTLQLEGDVNINFITPDEKTSNYWIDGFNLLLGKDNRSEDYHKDLETLTEMDIALQIMELQETTIPNEPPPIPPLPKPTVPPKTTHHLVRNRISHANKDRPPVPPK</sequence>
<protein>
    <submittedName>
        <fullName evidence="1">Engulfment and cell motility</fullName>
    </submittedName>
</protein>
<gene>
    <name evidence="1" type="ORF">MML48_6g00005694</name>
</gene>
<keyword evidence="2" id="KW-1185">Reference proteome</keyword>
<name>A0ACB9SXV8_HOLOL</name>
<dbReference type="Proteomes" id="UP001056778">
    <property type="component" value="Chromosome 6"/>
</dbReference>